<proteinExistence type="predicted"/>
<dbReference type="Pfam" id="PF13692">
    <property type="entry name" value="Glyco_trans_1_4"/>
    <property type="match status" value="1"/>
</dbReference>
<reference evidence="1 2" key="1">
    <citation type="submission" date="2021-05" db="EMBL/GenBank/DDBJ databases">
        <title>Novel species in genus Cellulomonas.</title>
        <authorList>
            <person name="Zhang G."/>
        </authorList>
    </citation>
    <scope>NUCLEOTIDE SEQUENCE [LARGE SCALE GENOMIC DNA]</scope>
    <source>
        <strain evidence="2">zg-ZUI157</strain>
    </source>
</reference>
<keyword evidence="2" id="KW-1185">Reference proteome</keyword>
<evidence type="ECO:0000313" key="2">
    <source>
        <dbReference type="Proteomes" id="UP000679335"/>
    </source>
</evidence>
<dbReference type="EMBL" id="CP076023">
    <property type="protein sequence ID" value="QWC17915.1"/>
    <property type="molecule type" value="Genomic_DNA"/>
</dbReference>
<dbReference type="PANTHER" id="PTHR12526:SF635">
    <property type="entry name" value="GLYCOSYL TRANSFERASE GROUP 1"/>
    <property type="match status" value="1"/>
</dbReference>
<name>A0ABX8GPP9_9CELL</name>
<dbReference type="SUPFAM" id="SSF53756">
    <property type="entry name" value="UDP-Glycosyltransferase/glycogen phosphorylase"/>
    <property type="match status" value="1"/>
</dbReference>
<sequence>MAGPAIRAWEIATFLSAEHDVRLLTFGECRRTATAFDIGHVEIGEFRAAVEEADVVVLQGYVAATFPWLQHADVVLVVDLYDPFHIESLEVLRDRPLAERDASLASALRELDAQVRRGDVFLCASPRQRDLWIGHLAAAGRLNPLVYDADPSLRDLVRLVPFGVADAEPLRTAPAIKGVVPGIAEDDLVILWGGGVYNWFDPLTLVRAVDLLKERVPRLRLYFLGMRHPNPDVPEMRTAVWLRELAHELGLVGTHVFFNEEWVPYERRADYLLDADLGVSCHFPHVETEFSFRTRILDYLWAGLPIVSTDGDAFAPLIRHEGLGRVVPAEDEHALAAALAELLTDDAARTAAAADVRRVARGMTWSHVLQPLAEICASPRRSADAGRLPPAVADAVRPARRLRDDAAAAVRHLRMRGVRHTAGKVRDRWRAARAR</sequence>
<protein>
    <submittedName>
        <fullName evidence="1">Glycosyltransferase family 4 protein</fullName>
    </submittedName>
</protein>
<dbReference type="Proteomes" id="UP000679335">
    <property type="component" value="Chromosome"/>
</dbReference>
<dbReference type="CDD" id="cd03801">
    <property type="entry name" value="GT4_PimA-like"/>
    <property type="match status" value="1"/>
</dbReference>
<evidence type="ECO:0000313" key="1">
    <source>
        <dbReference type="EMBL" id="QWC17915.1"/>
    </source>
</evidence>
<accession>A0ABX8GPP9</accession>
<dbReference type="Gene3D" id="3.40.50.2000">
    <property type="entry name" value="Glycogen Phosphorylase B"/>
    <property type="match status" value="1"/>
</dbReference>
<dbReference type="PANTHER" id="PTHR12526">
    <property type="entry name" value="GLYCOSYLTRANSFERASE"/>
    <property type="match status" value="1"/>
</dbReference>
<organism evidence="1 2">
    <name type="scientific">Cellulomonas dongxiuzhuiae</name>
    <dbReference type="NCBI Taxonomy" id="2819979"/>
    <lineage>
        <taxon>Bacteria</taxon>
        <taxon>Bacillati</taxon>
        <taxon>Actinomycetota</taxon>
        <taxon>Actinomycetes</taxon>
        <taxon>Micrococcales</taxon>
        <taxon>Cellulomonadaceae</taxon>
        <taxon>Cellulomonas</taxon>
    </lineage>
</organism>
<gene>
    <name evidence="1" type="ORF">KKR89_11865</name>
</gene>